<dbReference type="OrthoDB" id="14833at2759"/>
<feature type="region of interest" description="Disordered" evidence="3">
    <location>
        <begin position="1"/>
        <end position="40"/>
    </location>
</feature>
<evidence type="ECO:0000313" key="5">
    <source>
        <dbReference type="Proteomes" id="UP000076078"/>
    </source>
</evidence>
<gene>
    <name evidence="4" type="ORF">DLAC_07465</name>
</gene>
<dbReference type="Proteomes" id="UP000076078">
    <property type="component" value="Unassembled WGS sequence"/>
</dbReference>
<feature type="compositionally biased region" description="Basic and acidic residues" evidence="3">
    <location>
        <begin position="1"/>
        <end position="24"/>
    </location>
</feature>
<evidence type="ECO:0000256" key="2">
    <source>
        <dbReference type="RuleBase" id="RU003844"/>
    </source>
</evidence>
<protein>
    <submittedName>
        <fullName evidence="4">Oxysterol binding family protein</fullName>
    </submittedName>
</protein>
<dbReference type="EMBL" id="LODT01000034">
    <property type="protein sequence ID" value="KYQ91688.1"/>
    <property type="molecule type" value="Genomic_DNA"/>
</dbReference>
<dbReference type="GO" id="GO:0005829">
    <property type="term" value="C:cytosol"/>
    <property type="evidence" value="ECO:0007669"/>
    <property type="project" value="TreeGrafter"/>
</dbReference>
<organism evidence="4 5">
    <name type="scientific">Tieghemostelium lacteum</name>
    <name type="common">Slime mold</name>
    <name type="synonym">Dictyostelium lacteum</name>
    <dbReference type="NCBI Taxonomy" id="361077"/>
    <lineage>
        <taxon>Eukaryota</taxon>
        <taxon>Amoebozoa</taxon>
        <taxon>Evosea</taxon>
        <taxon>Eumycetozoa</taxon>
        <taxon>Dictyostelia</taxon>
        <taxon>Dictyosteliales</taxon>
        <taxon>Raperosteliaceae</taxon>
        <taxon>Tieghemostelium</taxon>
    </lineage>
</organism>
<sequence>MGKKDKNLEIEEKVPESLAGDKEGAGITPTATTSTGSATFSASELEEIDSQDNQSGASRLAMIAKFVRKLGVGADLTNSSIPGAFILPKSTLSYFAENYSNQFELLLKANKLDDELERFLGVYKYLCTTCHEVEDVTRKPLNPVLGESYQARIENDESKNSYFFAEQISHHPPISCSTVYNKEAGVKVRYHQPVKSSFMGTYVKISMEGQAKIFLEKHQEEYTCSLPYMAIRIFRSFSEYVGKTQMTSNKSTYRIKTIFYPKPLLIGNYNCIESTVYRGKEKLYKIKGQWSGDLKITNLKTNETKPFFSNKQTKPTLVIPDELPSTDSSKVWKNVFVAASSAQGKEVTKEKVKVEEEQRKLAAERKEKKEEWKPVHFYQVGDSWVLNEYKD</sequence>
<dbReference type="Gene3D" id="2.40.160.120">
    <property type="match status" value="1"/>
</dbReference>
<dbReference type="GO" id="GO:0016020">
    <property type="term" value="C:membrane"/>
    <property type="evidence" value="ECO:0007669"/>
    <property type="project" value="TreeGrafter"/>
</dbReference>
<proteinExistence type="inferred from homology"/>
<comment type="similarity">
    <text evidence="1 2">Belongs to the OSBP family.</text>
</comment>
<dbReference type="FunFam" id="2.40.160.120:FF:000011">
    <property type="entry name" value="Oxysterol-binding protein-related protein 4C"/>
    <property type="match status" value="1"/>
</dbReference>
<dbReference type="Pfam" id="PF01237">
    <property type="entry name" value="Oxysterol_BP"/>
    <property type="match status" value="1"/>
</dbReference>
<evidence type="ECO:0000313" key="4">
    <source>
        <dbReference type="EMBL" id="KYQ91688.1"/>
    </source>
</evidence>
<dbReference type="GO" id="GO:0032934">
    <property type="term" value="F:sterol binding"/>
    <property type="evidence" value="ECO:0007669"/>
    <property type="project" value="TreeGrafter"/>
</dbReference>
<dbReference type="InterPro" id="IPR000648">
    <property type="entry name" value="Oxysterol-bd"/>
</dbReference>
<dbReference type="SUPFAM" id="SSF144000">
    <property type="entry name" value="Oxysterol-binding protein-like"/>
    <property type="match status" value="1"/>
</dbReference>
<dbReference type="InterPro" id="IPR037239">
    <property type="entry name" value="OSBP_sf"/>
</dbReference>
<reference evidence="4 5" key="1">
    <citation type="submission" date="2015-12" db="EMBL/GenBank/DDBJ databases">
        <title>Dictyostelia acquired genes for synthesis and detection of signals that induce cell-type specialization by lateral gene transfer from prokaryotes.</title>
        <authorList>
            <person name="Gloeckner G."/>
            <person name="Schaap P."/>
        </authorList>
    </citation>
    <scope>NUCLEOTIDE SEQUENCE [LARGE SCALE GENOMIC DNA]</scope>
    <source>
        <strain evidence="4 5">TK</strain>
    </source>
</reference>
<comment type="caution">
    <text evidence="4">The sequence shown here is derived from an EMBL/GenBank/DDBJ whole genome shotgun (WGS) entry which is preliminary data.</text>
</comment>
<accession>A0A151ZCL4</accession>
<dbReference type="Gene3D" id="3.30.70.3490">
    <property type="match status" value="1"/>
</dbReference>
<dbReference type="InParanoid" id="A0A151ZCL4"/>
<dbReference type="AlphaFoldDB" id="A0A151ZCL4"/>
<name>A0A151ZCL4_TIELA</name>
<dbReference type="STRING" id="361077.A0A151ZCL4"/>
<keyword evidence="5" id="KW-1185">Reference proteome</keyword>
<dbReference type="PANTHER" id="PTHR10972:SF78">
    <property type="entry name" value="OXYSTEROL-BINDING PROTEIN 1-RELATED"/>
    <property type="match status" value="1"/>
</dbReference>
<evidence type="ECO:0000256" key="1">
    <source>
        <dbReference type="ARBA" id="ARBA00008842"/>
    </source>
</evidence>
<dbReference type="InterPro" id="IPR018494">
    <property type="entry name" value="Oxysterol-bd_CS"/>
</dbReference>
<evidence type="ECO:0000256" key="3">
    <source>
        <dbReference type="SAM" id="MobiDB-lite"/>
    </source>
</evidence>
<dbReference type="PROSITE" id="PS01013">
    <property type="entry name" value="OSBP"/>
    <property type="match status" value="1"/>
</dbReference>
<dbReference type="OMA" id="WEPLFFK"/>
<dbReference type="PANTHER" id="PTHR10972">
    <property type="entry name" value="OXYSTEROL-BINDING PROTEIN-RELATED"/>
    <property type="match status" value="1"/>
</dbReference>
<feature type="compositionally biased region" description="Low complexity" evidence="3">
    <location>
        <begin position="25"/>
        <end position="40"/>
    </location>
</feature>